<evidence type="ECO:0000256" key="3">
    <source>
        <dbReference type="ARBA" id="ARBA00022679"/>
    </source>
</evidence>
<sequence>MENKITIRDIIKRKNREKIVMITAYDYVFAKLVDKAGVDLILVGDSVGMVVHGLPSTLYVDMNMMKLHVSSVARAKPRALVVADMPFLSYEISVEEALRNAGEFIRLGADAVKIEGGSEYVDVVKNMVRAGIPVMGHIGLNPQRMLITGGYRRKGLKPNEADKIIDDARELEKAGVFSIVIEYTAADIAEQITKEISIPTICIGSGPYCDGQVLVLYDILGLCENIPPFARKYVDLSKIVVEAVSKFVDEVRRELFPTREHFFLSKGE</sequence>
<comment type="pathway">
    <text evidence="1">Cofactor biosynthesis; (R)-pantothenate biosynthesis; (R)-pantoate from 3-methyl-2-oxobutanoate: step 1/2.</text>
</comment>
<keyword evidence="6" id="KW-0963">Cytoplasm</keyword>
<feature type="binding site" evidence="6 9">
    <location>
        <position position="45"/>
    </location>
    <ligand>
        <name>Mg(2+)</name>
        <dbReference type="ChEBI" id="CHEBI:18420"/>
    </ligand>
</feature>
<organism evidence="10">
    <name type="scientific">Staphylothermus marinus</name>
    <dbReference type="NCBI Taxonomy" id="2280"/>
    <lineage>
        <taxon>Archaea</taxon>
        <taxon>Thermoproteota</taxon>
        <taxon>Thermoprotei</taxon>
        <taxon>Desulfurococcales</taxon>
        <taxon>Desulfurococcaceae</taxon>
        <taxon>Staphylothermus</taxon>
    </lineage>
</organism>
<dbReference type="UniPathway" id="UPA00241"/>
<keyword evidence="5 6" id="KW-0173">Coenzyme A biosynthesis</keyword>
<dbReference type="EC" id="2.1.2.11" evidence="6"/>
<evidence type="ECO:0000256" key="2">
    <source>
        <dbReference type="ARBA" id="ARBA00008676"/>
    </source>
</evidence>
<comment type="cofactor">
    <cofactor evidence="6 9">
        <name>Mg(2+)</name>
        <dbReference type="ChEBI" id="CHEBI:18420"/>
    </cofactor>
    <text evidence="6 9">Binds 1 Mg(2+) ion per subunit.</text>
</comment>
<comment type="pathway">
    <text evidence="6">Cofactor biosynthesis; coenzyme A biosynthesis.</text>
</comment>
<accession>A0A7C4HES3</accession>
<dbReference type="GO" id="GO:0003864">
    <property type="term" value="F:3-methyl-2-oxobutanoate hydroxymethyltransferase activity"/>
    <property type="evidence" value="ECO:0007669"/>
    <property type="project" value="UniProtKB-UniRule"/>
</dbReference>
<evidence type="ECO:0000256" key="8">
    <source>
        <dbReference type="PIRSR" id="PIRSR000388-2"/>
    </source>
</evidence>
<dbReference type="InterPro" id="IPR015813">
    <property type="entry name" value="Pyrv/PenolPyrv_kinase-like_dom"/>
</dbReference>
<comment type="catalytic activity">
    <reaction evidence="6">
        <text>(6R)-5,10-methylene-5,6,7,8-tetrahydrofolate + 3-methyl-2-oxobutanoate + H2O = 2-dehydropantoate + (6S)-5,6,7,8-tetrahydrofolate</text>
        <dbReference type="Rhea" id="RHEA:11824"/>
        <dbReference type="ChEBI" id="CHEBI:11561"/>
        <dbReference type="ChEBI" id="CHEBI:11851"/>
        <dbReference type="ChEBI" id="CHEBI:15377"/>
        <dbReference type="ChEBI" id="CHEBI:15636"/>
        <dbReference type="ChEBI" id="CHEBI:57453"/>
        <dbReference type="EC" id="2.1.2.11"/>
    </reaction>
</comment>
<dbReference type="NCBIfam" id="TIGR00222">
    <property type="entry name" value="panB"/>
    <property type="match status" value="1"/>
</dbReference>
<comment type="function">
    <text evidence="6">Catalyzes the reversible reaction in which hydroxymethyl group from 5,10-methylenetetrahydrofolate is transferred onto alpha-ketoisovalerate to form ketopantoate.</text>
</comment>
<dbReference type="EMBL" id="DTBJ01000057">
    <property type="protein sequence ID" value="HGM59251.1"/>
    <property type="molecule type" value="Genomic_DNA"/>
</dbReference>
<dbReference type="GO" id="GO:0032259">
    <property type="term" value="P:methylation"/>
    <property type="evidence" value="ECO:0007669"/>
    <property type="project" value="UniProtKB-KW"/>
</dbReference>
<dbReference type="PANTHER" id="PTHR20881:SF0">
    <property type="entry name" value="3-METHYL-2-OXOBUTANOATE HYDROXYMETHYLTRANSFERASE"/>
    <property type="match status" value="1"/>
</dbReference>
<evidence type="ECO:0000256" key="9">
    <source>
        <dbReference type="PIRSR" id="PIRSR000388-3"/>
    </source>
</evidence>
<proteinExistence type="inferred from homology"/>
<keyword evidence="4 6" id="KW-0460">Magnesium</keyword>
<dbReference type="InterPro" id="IPR040442">
    <property type="entry name" value="Pyrv_kinase-like_dom_sf"/>
</dbReference>
<name>A0A7C4HES3_STAMA</name>
<feature type="binding site" evidence="6 9">
    <location>
        <position position="115"/>
    </location>
    <ligand>
        <name>Mg(2+)</name>
        <dbReference type="ChEBI" id="CHEBI:18420"/>
    </ligand>
</feature>
<protein>
    <recommendedName>
        <fullName evidence="6">3-methyl-2-oxobutanoate hydroxymethyltransferase</fullName>
        <ecNumber evidence="6">2.1.2.11</ecNumber>
    </recommendedName>
    <alternativeName>
        <fullName evidence="6">Ketopantoate hydroxymethyltransferase</fullName>
        <shortName evidence="6">KPHMT</shortName>
    </alternativeName>
</protein>
<feature type="binding site" evidence="6 9">
    <location>
        <position position="84"/>
    </location>
    <ligand>
        <name>Mg(2+)</name>
        <dbReference type="ChEBI" id="CHEBI:18420"/>
    </ligand>
</feature>
<dbReference type="AlphaFoldDB" id="A0A7C4HES3"/>
<dbReference type="GO" id="GO:0005737">
    <property type="term" value="C:cytoplasm"/>
    <property type="evidence" value="ECO:0007669"/>
    <property type="project" value="UniProtKB-SubCell"/>
</dbReference>
<dbReference type="NCBIfam" id="NF001452">
    <property type="entry name" value="PRK00311.1"/>
    <property type="match status" value="1"/>
</dbReference>
<comment type="similarity">
    <text evidence="2 6">Belongs to the PanB family.</text>
</comment>
<keyword evidence="10" id="KW-0489">Methyltransferase</keyword>
<evidence type="ECO:0000256" key="7">
    <source>
        <dbReference type="PIRSR" id="PIRSR000388-1"/>
    </source>
</evidence>
<evidence type="ECO:0000256" key="4">
    <source>
        <dbReference type="ARBA" id="ARBA00022842"/>
    </source>
</evidence>
<dbReference type="PIRSF" id="PIRSF000388">
    <property type="entry name" value="Pantoate_hydroxy_MeTrfase"/>
    <property type="match status" value="1"/>
</dbReference>
<dbReference type="GO" id="GO:0015937">
    <property type="term" value="P:coenzyme A biosynthetic process"/>
    <property type="evidence" value="ECO:0007669"/>
    <property type="project" value="UniProtKB-UniRule"/>
</dbReference>
<keyword evidence="3 6" id="KW-0808">Transferase</keyword>
<comment type="caution">
    <text evidence="10">The sequence shown here is derived from an EMBL/GenBank/DDBJ whole genome shotgun (WGS) entry which is preliminary data.</text>
</comment>
<comment type="subunit">
    <text evidence="6">Homodecamer; pentamer of dimers.</text>
</comment>
<keyword evidence="6 9" id="KW-0479">Metal-binding</keyword>
<evidence type="ECO:0000256" key="6">
    <source>
        <dbReference type="HAMAP-Rule" id="MF_00156"/>
    </source>
</evidence>
<evidence type="ECO:0000313" key="10">
    <source>
        <dbReference type="EMBL" id="HGM59251.1"/>
    </source>
</evidence>
<dbReference type="GO" id="GO:0000287">
    <property type="term" value="F:magnesium ion binding"/>
    <property type="evidence" value="ECO:0007669"/>
    <property type="project" value="TreeGrafter"/>
</dbReference>
<gene>
    <name evidence="6 10" type="primary">panB</name>
    <name evidence="10" type="ORF">ENU14_06690</name>
</gene>
<dbReference type="Pfam" id="PF02548">
    <property type="entry name" value="Pantoate_transf"/>
    <property type="match status" value="1"/>
</dbReference>
<evidence type="ECO:0000256" key="1">
    <source>
        <dbReference type="ARBA" id="ARBA00005033"/>
    </source>
</evidence>
<dbReference type="FunFam" id="3.20.20.60:FF:000003">
    <property type="entry name" value="3-methyl-2-oxobutanoate hydroxymethyltransferase"/>
    <property type="match status" value="1"/>
</dbReference>
<feature type="active site" description="Proton acceptor" evidence="6 7">
    <location>
        <position position="182"/>
    </location>
</feature>
<dbReference type="PANTHER" id="PTHR20881">
    <property type="entry name" value="3-METHYL-2-OXOBUTANOATE HYDROXYMETHYLTRANSFERASE"/>
    <property type="match status" value="1"/>
</dbReference>
<dbReference type="Gene3D" id="3.20.20.60">
    <property type="entry name" value="Phosphoenolpyruvate-binding domains"/>
    <property type="match status" value="1"/>
</dbReference>
<dbReference type="GO" id="GO:0008168">
    <property type="term" value="F:methyltransferase activity"/>
    <property type="evidence" value="ECO:0007669"/>
    <property type="project" value="UniProtKB-KW"/>
</dbReference>
<reference evidence="10" key="1">
    <citation type="journal article" date="2020" name="mSystems">
        <title>Genome- and Community-Level Interaction Insights into Carbon Utilization and Element Cycling Functions of Hydrothermarchaeota in Hydrothermal Sediment.</title>
        <authorList>
            <person name="Zhou Z."/>
            <person name="Liu Y."/>
            <person name="Xu W."/>
            <person name="Pan J."/>
            <person name="Luo Z.H."/>
            <person name="Li M."/>
        </authorList>
    </citation>
    <scope>NUCLEOTIDE SEQUENCE [LARGE SCALE GENOMIC DNA]</scope>
    <source>
        <strain evidence="10">SpSt-642</strain>
    </source>
</reference>
<comment type="subcellular location">
    <subcellularLocation>
        <location evidence="6">Cytoplasm</location>
    </subcellularLocation>
</comment>
<evidence type="ECO:0000256" key="5">
    <source>
        <dbReference type="ARBA" id="ARBA00022993"/>
    </source>
</evidence>
<dbReference type="SUPFAM" id="SSF51621">
    <property type="entry name" value="Phosphoenolpyruvate/pyruvate domain"/>
    <property type="match status" value="1"/>
</dbReference>
<dbReference type="CDD" id="cd06557">
    <property type="entry name" value="KPHMT-like"/>
    <property type="match status" value="1"/>
</dbReference>
<feature type="binding site" evidence="6 8">
    <location>
        <begin position="45"/>
        <end position="46"/>
    </location>
    <ligand>
        <name>3-methyl-2-oxobutanoate</name>
        <dbReference type="ChEBI" id="CHEBI:11851"/>
    </ligand>
</feature>
<feature type="binding site" evidence="6 8">
    <location>
        <position position="84"/>
    </location>
    <ligand>
        <name>3-methyl-2-oxobutanoate</name>
        <dbReference type="ChEBI" id="CHEBI:11851"/>
    </ligand>
</feature>
<dbReference type="GO" id="GO:0015940">
    <property type="term" value="P:pantothenate biosynthetic process"/>
    <property type="evidence" value="ECO:0007669"/>
    <property type="project" value="UniProtKB-UniRule"/>
</dbReference>
<feature type="binding site" evidence="6 8">
    <location>
        <position position="113"/>
    </location>
    <ligand>
        <name>3-methyl-2-oxobutanoate</name>
        <dbReference type="ChEBI" id="CHEBI:11851"/>
    </ligand>
</feature>
<dbReference type="InterPro" id="IPR003700">
    <property type="entry name" value="Pantoate_hydroxy_MeTrfase"/>
</dbReference>
<dbReference type="HAMAP" id="MF_00156">
    <property type="entry name" value="PanB"/>
    <property type="match status" value="1"/>
</dbReference>